<dbReference type="InterPro" id="IPR043502">
    <property type="entry name" value="DNA/RNA_pol_sf"/>
</dbReference>
<protein>
    <recommendedName>
        <fullName evidence="3">UmuC domain-containing protein</fullName>
    </recommendedName>
</protein>
<dbReference type="EMBL" id="BDGJ01000180">
    <property type="protein sequence ID" value="GAW93884.1"/>
    <property type="molecule type" value="Genomic_DNA"/>
</dbReference>
<accession>A0A1Z5HWJ4</accession>
<gene>
    <name evidence="1" type="ORF">KKC1_30090</name>
</gene>
<dbReference type="Proteomes" id="UP000197032">
    <property type="component" value="Unassembled WGS sequence"/>
</dbReference>
<evidence type="ECO:0000313" key="1">
    <source>
        <dbReference type="EMBL" id="GAW93884.1"/>
    </source>
</evidence>
<name>A0A1Z5HWJ4_9FIRM</name>
<reference evidence="2" key="1">
    <citation type="journal article" date="2017" name="Appl. Environ. Microbiol.">
        <title>Genomic analysis of Calderihabitans maritimus KKC1, a thermophilic hydrogenogenic carboxydotrophic bacterium isolated from marine sediment.</title>
        <authorList>
            <person name="Omae K."/>
            <person name="Yoneda Y."/>
            <person name="Fukuyama Y."/>
            <person name="Yoshida T."/>
            <person name="Sako Y."/>
        </authorList>
    </citation>
    <scope>NUCLEOTIDE SEQUENCE [LARGE SCALE GENOMIC DNA]</scope>
    <source>
        <strain evidence="2">KKC1</strain>
    </source>
</reference>
<sequence>MAWIAYLLLSSPQDNSGTYQKLLNLGSYLSPKVEPLPEELSLFIDLGNEPGQFLKELHCELNNDLQFTAFLTGGIARNKFLAKAAALFLLKEPGMAAGRKIKLIKSKKYHLLLIPEGEERSFSARLPVDFLWPVEASVLNTLKLMGLATLGEVAQIPERQLVSCWGSTGYRLYLLSRGIDFTPLRASYPPLRYLYRTELGKAMDRRTIEKALTQAANHLSQTLKKQFLGCHCLKLYLYLEEGPVSTGIRKFATPSSQAVHLKENLFHLLRLSRINSPVYRIVVAVEELAPLQWRQLKLFEETKPPTNITQSRKTISPWLKKLQQTHGSPILNYGCQADRREKILCFWDPLHHRLPGVSTLEQVD</sequence>
<organism evidence="1 2">
    <name type="scientific">Calderihabitans maritimus</name>
    <dbReference type="NCBI Taxonomy" id="1246530"/>
    <lineage>
        <taxon>Bacteria</taxon>
        <taxon>Bacillati</taxon>
        <taxon>Bacillota</taxon>
        <taxon>Clostridia</taxon>
        <taxon>Neomoorellales</taxon>
        <taxon>Calderihabitantaceae</taxon>
        <taxon>Calderihabitans</taxon>
    </lineage>
</organism>
<dbReference type="RefSeq" id="WP_088554948.1">
    <property type="nucleotide sequence ID" value="NZ_BDGJ01000180.1"/>
</dbReference>
<dbReference type="OrthoDB" id="9808813at2"/>
<proteinExistence type="predicted"/>
<dbReference type="SUPFAM" id="SSF56672">
    <property type="entry name" value="DNA/RNA polymerases"/>
    <property type="match status" value="1"/>
</dbReference>
<keyword evidence="2" id="KW-1185">Reference proteome</keyword>
<dbReference type="Gene3D" id="1.10.150.20">
    <property type="entry name" value="5' to 3' exonuclease, C-terminal subdomain"/>
    <property type="match status" value="1"/>
</dbReference>
<dbReference type="AlphaFoldDB" id="A0A1Z5HWJ4"/>
<evidence type="ECO:0008006" key="3">
    <source>
        <dbReference type="Google" id="ProtNLM"/>
    </source>
</evidence>
<comment type="caution">
    <text evidence="1">The sequence shown here is derived from an EMBL/GenBank/DDBJ whole genome shotgun (WGS) entry which is preliminary data.</text>
</comment>
<evidence type="ECO:0000313" key="2">
    <source>
        <dbReference type="Proteomes" id="UP000197032"/>
    </source>
</evidence>